<feature type="transmembrane region" description="Helical" evidence="12">
    <location>
        <begin position="413"/>
        <end position="439"/>
    </location>
</feature>
<keyword evidence="7 12" id="KW-0812">Transmembrane</keyword>
<feature type="transmembrane region" description="Helical" evidence="12">
    <location>
        <begin position="30"/>
        <end position="48"/>
    </location>
</feature>
<keyword evidence="10" id="KW-0961">Cell wall biogenesis/degradation</keyword>
<evidence type="ECO:0000256" key="3">
    <source>
        <dbReference type="ARBA" id="ARBA00008195"/>
    </source>
</evidence>
<feature type="domain" description="Arabinofuranosyltransferase central" evidence="13">
    <location>
        <begin position="210"/>
        <end position="671"/>
    </location>
</feature>
<evidence type="ECO:0000256" key="5">
    <source>
        <dbReference type="ARBA" id="ARBA00022676"/>
    </source>
</evidence>
<evidence type="ECO:0000256" key="9">
    <source>
        <dbReference type="ARBA" id="ARBA00023136"/>
    </source>
</evidence>
<evidence type="ECO:0000256" key="7">
    <source>
        <dbReference type="ARBA" id="ARBA00022692"/>
    </source>
</evidence>
<feature type="domain" description="Arabinosyltransferase C-terminal" evidence="14">
    <location>
        <begin position="818"/>
        <end position="1070"/>
    </location>
</feature>
<feature type="transmembrane region" description="Helical" evidence="12">
    <location>
        <begin position="329"/>
        <end position="347"/>
    </location>
</feature>
<comment type="function">
    <text evidence="1">Arabinosyl transferase responsible for the polymerization of arabinose into the arabinan of arabinogalactan.</text>
</comment>
<dbReference type="GO" id="GO:0071766">
    <property type="term" value="P:Actinobacterium-type cell wall biogenesis"/>
    <property type="evidence" value="ECO:0007669"/>
    <property type="project" value="InterPro"/>
</dbReference>
<evidence type="ECO:0000256" key="8">
    <source>
        <dbReference type="ARBA" id="ARBA00022989"/>
    </source>
</evidence>
<feature type="domain" description="Arabinosyltransferase C-terminal" evidence="14">
    <location>
        <begin position="716"/>
        <end position="792"/>
    </location>
</feature>
<dbReference type="GO" id="GO:0071555">
    <property type="term" value="P:cell wall organization"/>
    <property type="evidence" value="ECO:0007669"/>
    <property type="project" value="UniProtKB-KW"/>
</dbReference>
<name>A0A848DCD6_9PSEU</name>
<proteinExistence type="inferred from homology"/>
<evidence type="ECO:0000256" key="4">
    <source>
        <dbReference type="ARBA" id="ARBA00022475"/>
    </source>
</evidence>
<dbReference type="Proteomes" id="UP000586918">
    <property type="component" value="Unassembled WGS sequence"/>
</dbReference>
<evidence type="ECO:0000313" key="17">
    <source>
        <dbReference type="Proteomes" id="UP000586918"/>
    </source>
</evidence>
<dbReference type="InterPro" id="IPR027451">
    <property type="entry name" value="EmbABC_dom1"/>
</dbReference>
<dbReference type="Pfam" id="PF14896">
    <property type="entry name" value="Arabino_trans_C"/>
    <property type="match status" value="2"/>
</dbReference>
<sequence length="1082" mass="113188">MLTSEQVTVDGGRDLHPLSGSRTDRWGRRAAAGLGLLAALLAIAFPFLPVEQDTAELRWPSAAGGTAPVTAPLVALRPERLVADIDCAAISALDARSPGPATVLSTTPPTSPDGTLVGLTVTVADGALSFSNRGQRIALAPLPAPTPGCTLSITSDATSTTAALGGTSLLDESGDHRPQVVGVYSDLDGTRDDIAGTAVRIAVDNRFDSTPTGLKTAAGIAAVLALLGALWGLRRLDGRHGRQVPRALPRPSRARRADVARDIAVVGVLATWFMIGSVTADDGFILTMVRDAQNSGYVGNYYRWFDVPEAPFGWFYQVYAAWTDISQSIVWLRLPAFAMGVVCWLLLSRRMLPRLGRQVRRSGAAGWAAAGVFLCFWLPFNNGLRPEPVVVLAALLALCAVEHALVIRRLLPLALGLVAAAFAVAATPTGLMAAAPFLAAGRPLLALVRERSARDGWLGVLAPLSAAGTIVLVAVFGDQTAATIVEATRVRTQIGPNMSWFSELYRYQLLFSETRDGSLARRFPVLLLVLCAAVTVVVLLRRGRIPGAATGPAMRLIGSTVAAFGVLALTPTKWTHHFGAFAALGAGVAALAALATSAGVLRSRRNRMLFLAAVLTVSALAFTGPNTWWYVSNWGVPWFDKPPSVGGYAASTALLLAAAVVLVVAAVEHIRGPETARPPRPERPGRPARSDRAGRALRLGTAPLAVICGLLVLFQVASLAKGVTKQRGSYSLGSDVLSDPTGSGCGLAGRLLVENDPASGVLAPAAPVGPDPEQAVITGFVPEGVPSTGPGSAADTNGDGSSDATVTAAAAGPALGQVLGSYRPEGSTTASLRSGWYALPDEARRGDAPLIVAIAGRLGDGSALTLEFGRADGERVETIDRIEPDGSAAVASTADPGGVAATGGGWRDLRLDLSGRDAAEADRVRVVAEDRSLNPEGWLAVAPPRVPQLTPLTDIAAQPGMLDWPTTFPNPCLRPFAVTDGIAEVPRYRLLADPQQRAVGESWSSASAGGPLAWIPEAARQRLVPLYLDGQWDRDPGQLRLLTQWVPDGARPDVVTGTRQRWGWQQDGPMGEPPAGRPSIAR</sequence>
<dbReference type="InterPro" id="IPR007680">
    <property type="entry name" value="Arabino_trans_central"/>
</dbReference>
<dbReference type="InterPro" id="IPR042486">
    <property type="entry name" value="Arabino_trans_C_2"/>
</dbReference>
<feature type="transmembrane region" description="Helical" evidence="12">
    <location>
        <begin position="523"/>
        <end position="541"/>
    </location>
</feature>
<dbReference type="Pfam" id="PF04602">
    <property type="entry name" value="Arabinose_trans"/>
    <property type="match status" value="1"/>
</dbReference>
<keyword evidence="9 12" id="KW-0472">Membrane</keyword>
<feature type="transmembrane region" description="Helical" evidence="12">
    <location>
        <begin position="359"/>
        <end position="380"/>
    </location>
</feature>
<keyword evidence="6 16" id="KW-0808">Transferase</keyword>
<evidence type="ECO:0000256" key="10">
    <source>
        <dbReference type="ARBA" id="ARBA00023316"/>
    </source>
</evidence>
<evidence type="ECO:0000259" key="14">
    <source>
        <dbReference type="Pfam" id="PF14896"/>
    </source>
</evidence>
<gene>
    <name evidence="16" type="ORF">HF519_00655</name>
</gene>
<keyword evidence="17" id="KW-1185">Reference proteome</keyword>
<organism evidence="16 17">
    <name type="scientific">Pseudonocardia bannensis</name>
    <dbReference type="NCBI Taxonomy" id="630973"/>
    <lineage>
        <taxon>Bacteria</taxon>
        <taxon>Bacillati</taxon>
        <taxon>Actinomycetota</taxon>
        <taxon>Actinomycetes</taxon>
        <taxon>Pseudonocardiales</taxon>
        <taxon>Pseudonocardiaceae</taxon>
        <taxon>Pseudonocardia</taxon>
    </lineage>
</organism>
<comment type="similarity">
    <text evidence="3">Belongs to the emb family.</text>
</comment>
<dbReference type="InterPro" id="IPR040920">
    <property type="entry name" value="Arabino_trans_N"/>
</dbReference>
<feature type="transmembrane region" description="Helical" evidence="12">
    <location>
        <begin position="216"/>
        <end position="233"/>
    </location>
</feature>
<keyword evidence="5" id="KW-0328">Glycosyltransferase</keyword>
<dbReference type="GO" id="GO:0052636">
    <property type="term" value="F:arabinosyltransferase activity"/>
    <property type="evidence" value="ECO:0007669"/>
    <property type="project" value="InterPro"/>
</dbReference>
<dbReference type="AlphaFoldDB" id="A0A848DCD6"/>
<feature type="transmembrane region" description="Helical" evidence="12">
    <location>
        <begin position="608"/>
        <end position="628"/>
    </location>
</feature>
<feature type="region of interest" description="Disordered" evidence="11">
    <location>
        <begin position="1"/>
        <end position="22"/>
    </location>
</feature>
<feature type="transmembrane region" description="Helical" evidence="12">
    <location>
        <begin position="696"/>
        <end position="717"/>
    </location>
</feature>
<evidence type="ECO:0000313" key="16">
    <source>
        <dbReference type="EMBL" id="NMH90129.1"/>
    </source>
</evidence>
<evidence type="ECO:0000256" key="12">
    <source>
        <dbReference type="SAM" id="Phobius"/>
    </source>
</evidence>
<feature type="compositionally biased region" description="Basic and acidic residues" evidence="11">
    <location>
        <begin position="11"/>
        <end position="22"/>
    </location>
</feature>
<evidence type="ECO:0000256" key="1">
    <source>
        <dbReference type="ARBA" id="ARBA00003001"/>
    </source>
</evidence>
<feature type="domain" description="Arabinosyltransferas concanavalin like" evidence="15">
    <location>
        <begin position="51"/>
        <end position="206"/>
    </location>
</feature>
<feature type="transmembrane region" description="Helical" evidence="12">
    <location>
        <begin position="386"/>
        <end position="406"/>
    </location>
</feature>
<dbReference type="Gene3D" id="2.60.120.610">
    <property type="entry name" value="arabinofuranosyltransferase like domain"/>
    <property type="match status" value="1"/>
</dbReference>
<dbReference type="EMBL" id="JAAXKZ010000001">
    <property type="protein sequence ID" value="NMH90129.1"/>
    <property type="molecule type" value="Genomic_DNA"/>
</dbReference>
<dbReference type="Gene3D" id="3.40.190.160">
    <property type="match status" value="1"/>
</dbReference>
<evidence type="ECO:0000256" key="6">
    <source>
        <dbReference type="ARBA" id="ARBA00022679"/>
    </source>
</evidence>
<comment type="caution">
    <text evidence="16">The sequence shown here is derived from an EMBL/GenBank/DDBJ whole genome shotgun (WGS) entry which is preliminary data.</text>
</comment>
<dbReference type="InterPro" id="IPR032731">
    <property type="entry name" value="Arabino_trans_C"/>
</dbReference>
<keyword evidence="4" id="KW-1003">Cell membrane</keyword>
<comment type="subcellular location">
    <subcellularLocation>
        <location evidence="2">Cell membrane</location>
        <topology evidence="2">Multi-pass membrane protein</topology>
    </subcellularLocation>
</comment>
<feature type="transmembrane region" description="Helical" evidence="12">
    <location>
        <begin position="648"/>
        <end position="667"/>
    </location>
</feature>
<reference evidence="16 17" key="1">
    <citation type="submission" date="2020-04" db="EMBL/GenBank/DDBJ databases">
        <authorList>
            <person name="Klaysubun C."/>
            <person name="Duangmal K."/>
            <person name="Lipun K."/>
        </authorList>
    </citation>
    <scope>NUCLEOTIDE SEQUENCE [LARGE SCALE GENOMIC DNA]</scope>
    <source>
        <strain evidence="16 17">DSM 45300</strain>
    </source>
</reference>
<feature type="region of interest" description="Disordered" evidence="11">
    <location>
        <begin position="1061"/>
        <end position="1082"/>
    </location>
</feature>
<dbReference type="Gene3D" id="2.60.120.940">
    <property type="entry name" value="EmbC, C-terminal domain, subdomain 2"/>
    <property type="match status" value="1"/>
</dbReference>
<dbReference type="Pfam" id="PF17689">
    <property type="entry name" value="Arabino_trans_N"/>
    <property type="match status" value="1"/>
</dbReference>
<protein>
    <submittedName>
        <fullName evidence="16">Arabinosyltransferase</fullName>
    </submittedName>
</protein>
<evidence type="ECO:0000256" key="2">
    <source>
        <dbReference type="ARBA" id="ARBA00004651"/>
    </source>
</evidence>
<feature type="transmembrane region" description="Helical" evidence="12">
    <location>
        <begin position="259"/>
        <end position="280"/>
    </location>
</feature>
<accession>A0A848DCD6</accession>
<evidence type="ECO:0000259" key="15">
    <source>
        <dbReference type="Pfam" id="PF17689"/>
    </source>
</evidence>
<feature type="transmembrane region" description="Helical" evidence="12">
    <location>
        <begin position="578"/>
        <end position="601"/>
    </location>
</feature>
<feature type="region of interest" description="Disordered" evidence="11">
    <location>
        <begin position="673"/>
        <end position="693"/>
    </location>
</feature>
<evidence type="ECO:0000256" key="11">
    <source>
        <dbReference type="SAM" id="MobiDB-lite"/>
    </source>
</evidence>
<dbReference type="RefSeq" id="WP_169409613.1">
    <property type="nucleotide sequence ID" value="NZ_JAAXKZ010000001.1"/>
</dbReference>
<dbReference type="GO" id="GO:0005886">
    <property type="term" value="C:plasma membrane"/>
    <property type="evidence" value="ECO:0007669"/>
    <property type="project" value="UniProtKB-SubCell"/>
</dbReference>
<feature type="transmembrane region" description="Helical" evidence="12">
    <location>
        <begin position="553"/>
        <end position="572"/>
    </location>
</feature>
<keyword evidence="8 12" id="KW-1133">Transmembrane helix</keyword>
<feature type="region of interest" description="Disordered" evidence="11">
    <location>
        <begin position="783"/>
        <end position="804"/>
    </location>
</feature>
<evidence type="ECO:0000259" key="13">
    <source>
        <dbReference type="Pfam" id="PF04602"/>
    </source>
</evidence>